<proteinExistence type="predicted"/>
<feature type="compositionally biased region" description="Polar residues" evidence="1">
    <location>
        <begin position="46"/>
        <end position="88"/>
    </location>
</feature>
<dbReference type="Proteomes" id="UP000723463">
    <property type="component" value="Unassembled WGS sequence"/>
</dbReference>
<accession>A0A9P6F340</accession>
<feature type="compositionally biased region" description="Basic and acidic residues" evidence="1">
    <location>
        <begin position="1"/>
        <end position="10"/>
    </location>
</feature>
<feature type="region of interest" description="Disordered" evidence="1">
    <location>
        <begin position="1"/>
        <end position="21"/>
    </location>
</feature>
<reference evidence="2" key="1">
    <citation type="journal article" date="2020" name="Fungal Divers.">
        <title>Resolving the Mortierellaceae phylogeny through synthesis of multi-gene phylogenetics and phylogenomics.</title>
        <authorList>
            <person name="Vandepol N."/>
            <person name="Liber J."/>
            <person name="Desiro A."/>
            <person name="Na H."/>
            <person name="Kennedy M."/>
            <person name="Barry K."/>
            <person name="Grigoriev I.V."/>
            <person name="Miller A.N."/>
            <person name="O'Donnell K."/>
            <person name="Stajich J.E."/>
            <person name="Bonito G."/>
        </authorList>
    </citation>
    <scope>NUCLEOTIDE SEQUENCE</scope>
    <source>
        <strain evidence="2">NRRL 2591</strain>
    </source>
</reference>
<dbReference type="EMBL" id="JAAAXW010000188">
    <property type="protein sequence ID" value="KAF9540777.1"/>
    <property type="molecule type" value="Genomic_DNA"/>
</dbReference>
<feature type="compositionally biased region" description="Pro residues" evidence="1">
    <location>
        <begin position="92"/>
        <end position="101"/>
    </location>
</feature>
<evidence type="ECO:0000256" key="1">
    <source>
        <dbReference type="SAM" id="MobiDB-lite"/>
    </source>
</evidence>
<name>A0A9P6F340_9FUNG</name>
<dbReference type="AlphaFoldDB" id="A0A9P6F340"/>
<keyword evidence="3" id="KW-1185">Reference proteome</keyword>
<feature type="region of interest" description="Disordered" evidence="1">
    <location>
        <begin position="42"/>
        <end position="101"/>
    </location>
</feature>
<sequence length="101" mass="11086">MSDHLLDQVDPRTPASDIANNSVRIRKRDKFSEFWGFKSNSKEIKTNASTQSLNSRPQSQQSTRPPSVVSQASNFSADSQAISSSITMQGKPLPPLPPTEV</sequence>
<gene>
    <name evidence="2" type="ORF">EC957_003750</name>
</gene>
<protein>
    <submittedName>
        <fullName evidence="2">Uncharacterized protein</fullName>
    </submittedName>
</protein>
<evidence type="ECO:0000313" key="2">
    <source>
        <dbReference type="EMBL" id="KAF9540777.1"/>
    </source>
</evidence>
<evidence type="ECO:0000313" key="3">
    <source>
        <dbReference type="Proteomes" id="UP000723463"/>
    </source>
</evidence>
<comment type="caution">
    <text evidence="2">The sequence shown here is derived from an EMBL/GenBank/DDBJ whole genome shotgun (WGS) entry which is preliminary data.</text>
</comment>
<organism evidence="2 3">
    <name type="scientific">Mortierella hygrophila</name>
    <dbReference type="NCBI Taxonomy" id="979708"/>
    <lineage>
        <taxon>Eukaryota</taxon>
        <taxon>Fungi</taxon>
        <taxon>Fungi incertae sedis</taxon>
        <taxon>Mucoromycota</taxon>
        <taxon>Mortierellomycotina</taxon>
        <taxon>Mortierellomycetes</taxon>
        <taxon>Mortierellales</taxon>
        <taxon>Mortierellaceae</taxon>
        <taxon>Mortierella</taxon>
    </lineage>
</organism>
<feature type="non-terminal residue" evidence="2">
    <location>
        <position position="101"/>
    </location>
</feature>